<name>A0A182SL50_9DIPT</name>
<reference evidence="4" key="1">
    <citation type="submission" date="2013-09" db="EMBL/GenBank/DDBJ databases">
        <title>The Genome Sequence of Anopheles maculatus species B.</title>
        <authorList>
            <consortium name="The Broad Institute Genomics Platform"/>
            <person name="Neafsey D.E."/>
            <person name="Besansky N."/>
            <person name="Howell P."/>
            <person name="Walton C."/>
            <person name="Young S.K."/>
            <person name="Zeng Q."/>
            <person name="Gargeya S."/>
            <person name="Fitzgerald M."/>
            <person name="Haas B."/>
            <person name="Abouelleil A."/>
            <person name="Allen A.W."/>
            <person name="Alvarado L."/>
            <person name="Arachchi H.M."/>
            <person name="Berlin A.M."/>
            <person name="Chapman S.B."/>
            <person name="Gainer-Dewar J."/>
            <person name="Goldberg J."/>
            <person name="Griggs A."/>
            <person name="Gujja S."/>
            <person name="Hansen M."/>
            <person name="Howarth C."/>
            <person name="Imamovic A."/>
            <person name="Ireland A."/>
            <person name="Larimer J."/>
            <person name="McCowan C."/>
            <person name="Murphy C."/>
            <person name="Pearson M."/>
            <person name="Poon T.W."/>
            <person name="Priest M."/>
            <person name="Roberts A."/>
            <person name="Saif S."/>
            <person name="Shea T."/>
            <person name="Sisk P."/>
            <person name="Sykes S."/>
            <person name="Wortman J."/>
            <person name="Nusbaum C."/>
            <person name="Birren B."/>
        </authorList>
    </citation>
    <scope>NUCLEOTIDE SEQUENCE [LARGE SCALE GENOMIC DNA]</scope>
    <source>
        <strain evidence="4">maculatus3</strain>
    </source>
</reference>
<dbReference type="InterPro" id="IPR006578">
    <property type="entry name" value="MADF-dom"/>
</dbReference>
<dbReference type="VEuPathDB" id="VectorBase:AMAM008937"/>
<dbReference type="PANTHER" id="PTHR21505:SF12">
    <property type="entry name" value="MADF DOMAIN-CONTAINING PROTEIN-RELATED"/>
    <property type="match status" value="1"/>
</dbReference>
<protein>
    <submittedName>
        <fullName evidence="3">MADF domain-containing protein</fullName>
    </submittedName>
</protein>
<keyword evidence="4" id="KW-1185">Reference proteome</keyword>
<reference evidence="3" key="2">
    <citation type="submission" date="2020-05" db="UniProtKB">
        <authorList>
            <consortium name="EnsemblMetazoa"/>
        </authorList>
    </citation>
    <scope>IDENTIFICATION</scope>
    <source>
        <strain evidence="3">maculatus3</strain>
    </source>
</reference>
<organism evidence="3 4">
    <name type="scientific">Anopheles maculatus</name>
    <dbReference type="NCBI Taxonomy" id="74869"/>
    <lineage>
        <taxon>Eukaryota</taxon>
        <taxon>Metazoa</taxon>
        <taxon>Ecdysozoa</taxon>
        <taxon>Arthropoda</taxon>
        <taxon>Hexapoda</taxon>
        <taxon>Insecta</taxon>
        <taxon>Pterygota</taxon>
        <taxon>Neoptera</taxon>
        <taxon>Endopterygota</taxon>
        <taxon>Diptera</taxon>
        <taxon>Nematocera</taxon>
        <taxon>Culicoidea</taxon>
        <taxon>Culicidae</taxon>
        <taxon>Anophelinae</taxon>
        <taxon>Anopheles</taxon>
        <taxon>Anopheles maculatus group</taxon>
    </lineage>
</organism>
<feature type="region of interest" description="Disordered" evidence="1">
    <location>
        <begin position="192"/>
        <end position="217"/>
    </location>
</feature>
<dbReference type="Proteomes" id="UP000075901">
    <property type="component" value="Unassembled WGS sequence"/>
</dbReference>
<dbReference type="PANTHER" id="PTHR21505">
    <property type="entry name" value="MADF DOMAIN-CONTAINING PROTEIN-RELATED"/>
    <property type="match status" value="1"/>
</dbReference>
<accession>A0A182SL50</accession>
<evidence type="ECO:0000313" key="3">
    <source>
        <dbReference type="EnsemblMetazoa" id="AMAM008937-PA"/>
    </source>
</evidence>
<proteinExistence type="predicted"/>
<evidence type="ECO:0000256" key="1">
    <source>
        <dbReference type="SAM" id="MobiDB-lite"/>
    </source>
</evidence>
<evidence type="ECO:0000259" key="2">
    <source>
        <dbReference type="Pfam" id="PF10545"/>
    </source>
</evidence>
<sequence>MRHSRYYNKTVRGNALQEIVEDVRQQRPETTMKDVVRKIQTLRTQFGQELTKIRRHSQNGSEYHPTVWWFKGLNFLHHHIKPRTGGNCSINLSQGDIDSWKQDPDESSNTFKVSIVRKDGSASPGELHGADSGEEMEYETEVHYEINPIDMKDIKALELKPILPGTSTAHKRESRFVDREDRKVARITAVAAADDQQSHRALSPAPPADEPANNVPVPESTMDPLANLTPLNKITLSSPNDRHKSMGLFVGAQMSCLKDDYIYYETQMEILNIMTRGILRQLALDKKNKAAQDASNEKNNSD</sequence>
<dbReference type="SMART" id="SM00595">
    <property type="entry name" value="MADF"/>
    <property type="match status" value="1"/>
</dbReference>
<dbReference type="EnsemblMetazoa" id="AMAM008937-RA">
    <property type="protein sequence ID" value="AMAM008937-PA"/>
    <property type="gene ID" value="AMAM008937"/>
</dbReference>
<dbReference type="Pfam" id="PF10545">
    <property type="entry name" value="MADF_DNA_bdg"/>
    <property type="match status" value="1"/>
</dbReference>
<dbReference type="AlphaFoldDB" id="A0A182SL50"/>
<feature type="domain" description="MADF" evidence="2">
    <location>
        <begin position="2"/>
        <end position="76"/>
    </location>
</feature>
<evidence type="ECO:0000313" key="4">
    <source>
        <dbReference type="Proteomes" id="UP000075901"/>
    </source>
</evidence>